<organism evidence="1 2">
    <name type="scientific">Striga asiatica</name>
    <name type="common">Asiatic witchweed</name>
    <name type="synonym">Buchnera asiatica</name>
    <dbReference type="NCBI Taxonomy" id="4170"/>
    <lineage>
        <taxon>Eukaryota</taxon>
        <taxon>Viridiplantae</taxon>
        <taxon>Streptophyta</taxon>
        <taxon>Embryophyta</taxon>
        <taxon>Tracheophyta</taxon>
        <taxon>Spermatophyta</taxon>
        <taxon>Magnoliopsida</taxon>
        <taxon>eudicotyledons</taxon>
        <taxon>Gunneridae</taxon>
        <taxon>Pentapetalae</taxon>
        <taxon>asterids</taxon>
        <taxon>lamiids</taxon>
        <taxon>Lamiales</taxon>
        <taxon>Orobanchaceae</taxon>
        <taxon>Buchnereae</taxon>
        <taxon>Striga</taxon>
    </lineage>
</organism>
<gene>
    <name evidence="1" type="ORF">STAS_13156</name>
</gene>
<comment type="caution">
    <text evidence="1">The sequence shown here is derived from an EMBL/GenBank/DDBJ whole genome shotgun (WGS) entry which is preliminary data.</text>
</comment>
<reference evidence="2" key="1">
    <citation type="journal article" date="2019" name="Curr. Biol.">
        <title>Genome Sequence of Striga asiatica Provides Insight into the Evolution of Plant Parasitism.</title>
        <authorList>
            <person name="Yoshida S."/>
            <person name="Kim S."/>
            <person name="Wafula E.K."/>
            <person name="Tanskanen J."/>
            <person name="Kim Y.M."/>
            <person name="Honaas L."/>
            <person name="Yang Z."/>
            <person name="Spallek T."/>
            <person name="Conn C.E."/>
            <person name="Ichihashi Y."/>
            <person name="Cheong K."/>
            <person name="Cui S."/>
            <person name="Der J.P."/>
            <person name="Gundlach H."/>
            <person name="Jiao Y."/>
            <person name="Hori C."/>
            <person name="Ishida J.K."/>
            <person name="Kasahara H."/>
            <person name="Kiba T."/>
            <person name="Kim M.S."/>
            <person name="Koo N."/>
            <person name="Laohavisit A."/>
            <person name="Lee Y.H."/>
            <person name="Lumba S."/>
            <person name="McCourt P."/>
            <person name="Mortimer J.C."/>
            <person name="Mutuku J.M."/>
            <person name="Nomura T."/>
            <person name="Sasaki-Sekimoto Y."/>
            <person name="Seto Y."/>
            <person name="Wang Y."/>
            <person name="Wakatake T."/>
            <person name="Sakakibara H."/>
            <person name="Demura T."/>
            <person name="Yamaguchi S."/>
            <person name="Yoneyama K."/>
            <person name="Manabe R.I."/>
            <person name="Nelson D.C."/>
            <person name="Schulman A.H."/>
            <person name="Timko M.P."/>
            <person name="dePamphilis C.W."/>
            <person name="Choi D."/>
            <person name="Shirasu K."/>
        </authorList>
    </citation>
    <scope>NUCLEOTIDE SEQUENCE [LARGE SCALE GENOMIC DNA]</scope>
    <source>
        <strain evidence="2">cv. UVA1</strain>
    </source>
</reference>
<name>A0A5A7PVC8_STRAF</name>
<evidence type="ECO:0000313" key="2">
    <source>
        <dbReference type="Proteomes" id="UP000325081"/>
    </source>
</evidence>
<proteinExistence type="predicted"/>
<dbReference type="AlphaFoldDB" id="A0A5A7PVC8"/>
<evidence type="ECO:0000313" key="1">
    <source>
        <dbReference type="EMBL" id="GER36785.1"/>
    </source>
</evidence>
<sequence length="252" mass="28768">MTLNGSLSFWAACVQASRESFWQSISRQSCSLSGSASHGRRKRLKLGEFKVDVRRHLSKVPIDQLRHHCDRSQRRRTHQLTIVHRAARRLVPNLSIHPQKLLQNTLNAIHIIKSLHRIRKARHQQILEARLLPLIFFRERHFPAAARLAAVQTRKIFLRVEIKRARDYLLPHSTSLHGRNQSLKVETSSYHQSEVGFLGRAPVLIPFQSTLPPGLCISPICSVTGQPKRFGSAQARAARDSMHRFGICRDSA</sequence>
<keyword evidence="2" id="KW-1185">Reference proteome</keyword>
<accession>A0A5A7PVC8</accession>
<dbReference type="EMBL" id="BKCP01005217">
    <property type="protein sequence ID" value="GER36785.1"/>
    <property type="molecule type" value="Genomic_DNA"/>
</dbReference>
<protein>
    <submittedName>
        <fullName evidence="1">Oligodendrocyte transcription factor 3</fullName>
    </submittedName>
</protein>
<dbReference type="Proteomes" id="UP000325081">
    <property type="component" value="Unassembled WGS sequence"/>
</dbReference>